<dbReference type="InterPro" id="IPR002921">
    <property type="entry name" value="Fungal_lipase-type"/>
</dbReference>
<dbReference type="PANTHER" id="PTHR45856">
    <property type="entry name" value="ALPHA/BETA-HYDROLASES SUPERFAMILY PROTEIN"/>
    <property type="match status" value="1"/>
</dbReference>
<sequence>AAYCSDMLDNWNYGIFCNNIPGTVFTQTISARSLDIIFQTFAFVSVNKINHEIVISFRGSINPLNIFQVIFQAELVQYGTDPLAKVHKGFLASFNSLKDEIRSVITKLIVIYKGYEIIVTGHSLGGNMAILGALDIKQSFQGTNPHLYTYGSLRSGNTFFANFVNKNL</sequence>
<evidence type="ECO:0000259" key="1">
    <source>
        <dbReference type="Pfam" id="PF01764"/>
    </source>
</evidence>
<evidence type="ECO:0000313" key="3">
    <source>
        <dbReference type="Proteomes" id="UP000789901"/>
    </source>
</evidence>
<name>A0ABN7XIC3_GIGMA</name>
<proteinExistence type="predicted"/>
<dbReference type="Gene3D" id="3.40.50.1820">
    <property type="entry name" value="alpha/beta hydrolase"/>
    <property type="match status" value="1"/>
</dbReference>
<dbReference type="PANTHER" id="PTHR45856:SF24">
    <property type="entry name" value="FUNGAL LIPASE-LIKE DOMAIN-CONTAINING PROTEIN"/>
    <property type="match status" value="1"/>
</dbReference>
<dbReference type="EMBL" id="CAJVQB010142325">
    <property type="protein sequence ID" value="CAG8854780.1"/>
    <property type="molecule type" value="Genomic_DNA"/>
</dbReference>
<keyword evidence="3" id="KW-1185">Reference proteome</keyword>
<evidence type="ECO:0000313" key="2">
    <source>
        <dbReference type="EMBL" id="CAG8854780.1"/>
    </source>
</evidence>
<reference evidence="2 3" key="1">
    <citation type="submission" date="2021-06" db="EMBL/GenBank/DDBJ databases">
        <authorList>
            <person name="Kallberg Y."/>
            <person name="Tangrot J."/>
            <person name="Rosling A."/>
        </authorList>
    </citation>
    <scope>NUCLEOTIDE SEQUENCE [LARGE SCALE GENOMIC DNA]</scope>
    <source>
        <strain evidence="2 3">120-4 pot B 10/14</strain>
    </source>
</reference>
<dbReference type="CDD" id="cd00519">
    <property type="entry name" value="Lipase_3"/>
    <property type="match status" value="1"/>
</dbReference>
<dbReference type="Pfam" id="PF01764">
    <property type="entry name" value="Lipase_3"/>
    <property type="match status" value="1"/>
</dbReference>
<protein>
    <submittedName>
        <fullName evidence="2">30870_t:CDS:1</fullName>
    </submittedName>
</protein>
<feature type="non-terminal residue" evidence="2">
    <location>
        <position position="168"/>
    </location>
</feature>
<feature type="domain" description="Fungal lipase-type" evidence="1">
    <location>
        <begin position="54"/>
        <end position="166"/>
    </location>
</feature>
<accession>A0ABN7XIC3</accession>
<feature type="non-terminal residue" evidence="2">
    <location>
        <position position="1"/>
    </location>
</feature>
<dbReference type="Proteomes" id="UP000789901">
    <property type="component" value="Unassembled WGS sequence"/>
</dbReference>
<comment type="caution">
    <text evidence="2">The sequence shown here is derived from an EMBL/GenBank/DDBJ whole genome shotgun (WGS) entry which is preliminary data.</text>
</comment>
<gene>
    <name evidence="2" type="ORF">GMARGA_LOCUS43601</name>
</gene>
<dbReference type="InterPro" id="IPR051218">
    <property type="entry name" value="Sec_MonoDiacylglyc_Lipase"/>
</dbReference>
<dbReference type="InterPro" id="IPR029058">
    <property type="entry name" value="AB_hydrolase_fold"/>
</dbReference>
<dbReference type="SUPFAM" id="SSF53474">
    <property type="entry name" value="alpha/beta-Hydrolases"/>
    <property type="match status" value="1"/>
</dbReference>
<organism evidence="2 3">
    <name type="scientific">Gigaspora margarita</name>
    <dbReference type="NCBI Taxonomy" id="4874"/>
    <lineage>
        <taxon>Eukaryota</taxon>
        <taxon>Fungi</taxon>
        <taxon>Fungi incertae sedis</taxon>
        <taxon>Mucoromycota</taxon>
        <taxon>Glomeromycotina</taxon>
        <taxon>Glomeromycetes</taxon>
        <taxon>Diversisporales</taxon>
        <taxon>Gigasporaceae</taxon>
        <taxon>Gigaspora</taxon>
    </lineage>
</organism>